<sequence>MRANVLVFMPCDDQYDFAFVQTYLNAIQLPKGIGEYRIMYQAFKNIVGARNMAAKFVVDNKYTHLFFMDSDNVYKAGTLVKLLSHDVDVVGGVYVKKIQPHYVTVFRRNEKGLYHFFPPQELCEVDALATGCMLIKREVLERLKPPWFYYKPSEIRGYEWATNTEDMTFCENVKASGMKIYVDGSVHVGHVGKYVVWPDREDRVRVEPYKNG</sequence>
<evidence type="ECO:0008006" key="2">
    <source>
        <dbReference type="Google" id="ProtNLM"/>
    </source>
</evidence>
<dbReference type="EMBL" id="MT142793">
    <property type="protein sequence ID" value="QJA88636.1"/>
    <property type="molecule type" value="Genomic_DNA"/>
</dbReference>
<proteinExistence type="predicted"/>
<gene>
    <name evidence="1" type="ORF">MM415B02718_0011</name>
</gene>
<dbReference type="SUPFAM" id="SSF53448">
    <property type="entry name" value="Nucleotide-diphospho-sugar transferases"/>
    <property type="match status" value="1"/>
</dbReference>
<dbReference type="Gene3D" id="3.90.550.40">
    <property type="match status" value="1"/>
</dbReference>
<organism evidence="1">
    <name type="scientific">viral metagenome</name>
    <dbReference type="NCBI Taxonomy" id="1070528"/>
    <lineage>
        <taxon>unclassified sequences</taxon>
        <taxon>metagenomes</taxon>
        <taxon>organismal metagenomes</taxon>
    </lineage>
</organism>
<dbReference type="AlphaFoldDB" id="A0A6M3L261"/>
<protein>
    <recommendedName>
        <fullName evidence="2">Glycosyltransferase</fullName>
    </recommendedName>
</protein>
<reference evidence="1" key="1">
    <citation type="submission" date="2020-03" db="EMBL/GenBank/DDBJ databases">
        <title>The deep terrestrial virosphere.</title>
        <authorList>
            <person name="Holmfeldt K."/>
            <person name="Nilsson E."/>
            <person name="Simone D."/>
            <person name="Lopez-Fernandez M."/>
            <person name="Wu X."/>
            <person name="de Brujin I."/>
            <person name="Lundin D."/>
            <person name="Andersson A."/>
            <person name="Bertilsson S."/>
            <person name="Dopson M."/>
        </authorList>
    </citation>
    <scope>NUCLEOTIDE SEQUENCE</scope>
    <source>
        <strain evidence="1">MM415B02718</strain>
    </source>
</reference>
<name>A0A6M3L261_9ZZZZ</name>
<dbReference type="InterPro" id="IPR029044">
    <property type="entry name" value="Nucleotide-diphossugar_trans"/>
</dbReference>
<evidence type="ECO:0000313" key="1">
    <source>
        <dbReference type="EMBL" id="QJA88636.1"/>
    </source>
</evidence>
<accession>A0A6M3L261</accession>